<dbReference type="PROSITE" id="PS51336">
    <property type="entry name" value="DM10"/>
    <property type="match status" value="2"/>
</dbReference>
<dbReference type="InterPro" id="IPR040193">
    <property type="entry name" value="EFHC1/EFHC2/EFHB"/>
</dbReference>
<feature type="non-terminal residue" evidence="8">
    <location>
        <position position="1"/>
    </location>
</feature>
<keyword evidence="5" id="KW-0206">Cytoskeleton</keyword>
<dbReference type="InterPro" id="IPR006602">
    <property type="entry name" value="DM10_dom"/>
</dbReference>
<reference evidence="8" key="1">
    <citation type="submission" date="2023-10" db="EMBL/GenBank/DDBJ databases">
        <authorList>
            <person name="Chen Y."/>
            <person name="Shah S."/>
            <person name="Dougan E. K."/>
            <person name="Thang M."/>
            <person name="Chan C."/>
        </authorList>
    </citation>
    <scope>NUCLEOTIDE SEQUENCE [LARGE SCALE GENOMIC DNA]</scope>
</reference>
<accession>A0ABN9WYA2</accession>
<organism evidence="8 9">
    <name type="scientific">Prorocentrum cordatum</name>
    <dbReference type="NCBI Taxonomy" id="2364126"/>
    <lineage>
        <taxon>Eukaryota</taxon>
        <taxon>Sar</taxon>
        <taxon>Alveolata</taxon>
        <taxon>Dinophyceae</taxon>
        <taxon>Prorocentrales</taxon>
        <taxon>Prorocentraceae</taxon>
        <taxon>Prorocentrum</taxon>
    </lineage>
</organism>
<keyword evidence="6" id="KW-0966">Cell projection</keyword>
<comment type="subcellular location">
    <subcellularLocation>
        <location evidence="1">Cell projection</location>
        <location evidence="1">Cilium</location>
    </subcellularLocation>
    <subcellularLocation>
        <location evidence="2">Cytoplasm</location>
        <location evidence="2">Cytoskeleton</location>
    </subcellularLocation>
</comment>
<feature type="non-terminal residue" evidence="8">
    <location>
        <position position="156"/>
    </location>
</feature>
<protein>
    <recommendedName>
        <fullName evidence="7">DM10 domain-containing protein</fullName>
    </recommendedName>
</protein>
<evidence type="ECO:0000256" key="3">
    <source>
        <dbReference type="ARBA" id="ARBA00022490"/>
    </source>
</evidence>
<dbReference type="EMBL" id="CAUYUJ010019528">
    <property type="protein sequence ID" value="CAK0891880.1"/>
    <property type="molecule type" value="Genomic_DNA"/>
</dbReference>
<sequence length="156" mass="18287">GQFLKRHRCPKDDGMGFVGPDDIRCGQTITIYSRTYYVNGCDRFTRWFFEENGIDVGEDEPQLEDHWSKSYKFKKLAEKGSLPMSRSAYEAKQLTKYSVGQSIADKKFTQFLLNDRKVLRFKAFWDDTTLYGARVYFVIHYYLADNTLEINEAGRD</sequence>
<dbReference type="Proteomes" id="UP001189429">
    <property type="component" value="Unassembled WGS sequence"/>
</dbReference>
<name>A0ABN9WYA2_9DINO</name>
<proteinExistence type="predicted"/>
<evidence type="ECO:0000259" key="7">
    <source>
        <dbReference type="PROSITE" id="PS51336"/>
    </source>
</evidence>
<evidence type="ECO:0000256" key="6">
    <source>
        <dbReference type="ARBA" id="ARBA00023273"/>
    </source>
</evidence>
<keyword evidence="9" id="KW-1185">Reference proteome</keyword>
<feature type="domain" description="DM10" evidence="7">
    <location>
        <begin position="115"/>
        <end position="156"/>
    </location>
</feature>
<evidence type="ECO:0000256" key="4">
    <source>
        <dbReference type="ARBA" id="ARBA00022737"/>
    </source>
</evidence>
<comment type="caution">
    <text evidence="8">The sequence shown here is derived from an EMBL/GenBank/DDBJ whole genome shotgun (WGS) entry which is preliminary data.</text>
</comment>
<dbReference type="PANTHER" id="PTHR12086:SF9">
    <property type="entry name" value="EF-HAND DOMAIN-CONTAINING PROTEIN 1"/>
    <property type="match status" value="1"/>
</dbReference>
<keyword evidence="4" id="KW-0677">Repeat</keyword>
<evidence type="ECO:0000256" key="5">
    <source>
        <dbReference type="ARBA" id="ARBA00023212"/>
    </source>
</evidence>
<evidence type="ECO:0000313" key="8">
    <source>
        <dbReference type="EMBL" id="CAK0891880.1"/>
    </source>
</evidence>
<evidence type="ECO:0000256" key="1">
    <source>
        <dbReference type="ARBA" id="ARBA00004138"/>
    </source>
</evidence>
<gene>
    <name evidence="8" type="ORF">PCOR1329_LOCUS71681</name>
</gene>
<dbReference type="Pfam" id="PF06565">
    <property type="entry name" value="DM10_dom"/>
    <property type="match status" value="2"/>
</dbReference>
<keyword evidence="3" id="KW-0963">Cytoplasm</keyword>
<feature type="domain" description="DM10" evidence="7">
    <location>
        <begin position="1"/>
        <end position="53"/>
    </location>
</feature>
<dbReference type="Gene3D" id="2.30.29.170">
    <property type="match status" value="2"/>
</dbReference>
<evidence type="ECO:0000313" key="9">
    <source>
        <dbReference type="Proteomes" id="UP001189429"/>
    </source>
</evidence>
<evidence type="ECO:0000256" key="2">
    <source>
        <dbReference type="ARBA" id="ARBA00004245"/>
    </source>
</evidence>
<dbReference type="PANTHER" id="PTHR12086">
    <property type="entry name" value="EF-HAND DOMAIN C-TERMINAL CONTAINING PROTEIN"/>
    <property type="match status" value="1"/>
</dbReference>